<protein>
    <submittedName>
        <fullName evidence="1">Uncharacterized protein</fullName>
    </submittedName>
</protein>
<reference evidence="1" key="2">
    <citation type="submission" date="2021-09" db="EMBL/GenBank/DDBJ databases">
        <authorList>
            <person name="Jia N."/>
            <person name="Wang J."/>
            <person name="Shi W."/>
            <person name="Du L."/>
            <person name="Sun Y."/>
            <person name="Zhan W."/>
            <person name="Jiang J."/>
            <person name="Wang Q."/>
            <person name="Zhang B."/>
            <person name="Ji P."/>
            <person name="Sakyi L.B."/>
            <person name="Cui X."/>
            <person name="Yuan T."/>
            <person name="Jiang B."/>
            <person name="Yang W."/>
            <person name="Lam T.T.-Y."/>
            <person name="Chang Q."/>
            <person name="Ding S."/>
            <person name="Wang X."/>
            <person name="Zhu J."/>
            <person name="Ruan X."/>
            <person name="Zhao L."/>
            <person name="Wei J."/>
            <person name="Que T."/>
            <person name="Du C."/>
            <person name="Cheng J."/>
            <person name="Dai P."/>
            <person name="Han X."/>
            <person name="Huang E."/>
            <person name="Gao Y."/>
            <person name="Liu J."/>
            <person name="Shao H."/>
            <person name="Ye R."/>
            <person name="Li L."/>
            <person name="Wei W."/>
            <person name="Wang X."/>
            <person name="Wang C."/>
            <person name="Huo Q."/>
            <person name="Li W."/>
            <person name="Guo W."/>
            <person name="Chen H."/>
            <person name="Chen S."/>
            <person name="Zhou L."/>
            <person name="Zhou L."/>
            <person name="Ni X."/>
            <person name="Tian J."/>
            <person name="Zhou Y."/>
            <person name="Sheng Y."/>
            <person name="Liu T."/>
            <person name="Pan Y."/>
            <person name="Xia L."/>
            <person name="Li J."/>
            <person name="Zhao F."/>
            <person name="Cao W."/>
        </authorList>
    </citation>
    <scope>NUCLEOTIDE SEQUENCE</scope>
    <source>
        <strain evidence="1">Rsan-2018</strain>
        <tissue evidence="1">Larvae</tissue>
    </source>
</reference>
<proteinExistence type="predicted"/>
<dbReference type="EMBL" id="JABSTV010001245">
    <property type="protein sequence ID" value="KAH7984698.1"/>
    <property type="molecule type" value="Genomic_DNA"/>
</dbReference>
<dbReference type="VEuPathDB" id="VectorBase:RSAN_053173"/>
<organism evidence="1 2">
    <name type="scientific">Rhipicephalus sanguineus</name>
    <name type="common">Brown dog tick</name>
    <name type="synonym">Ixodes sanguineus</name>
    <dbReference type="NCBI Taxonomy" id="34632"/>
    <lineage>
        <taxon>Eukaryota</taxon>
        <taxon>Metazoa</taxon>
        <taxon>Ecdysozoa</taxon>
        <taxon>Arthropoda</taxon>
        <taxon>Chelicerata</taxon>
        <taxon>Arachnida</taxon>
        <taxon>Acari</taxon>
        <taxon>Parasitiformes</taxon>
        <taxon>Ixodida</taxon>
        <taxon>Ixodoidea</taxon>
        <taxon>Ixodidae</taxon>
        <taxon>Rhipicephalinae</taxon>
        <taxon>Rhipicephalus</taxon>
        <taxon>Rhipicephalus</taxon>
    </lineage>
</organism>
<dbReference type="Proteomes" id="UP000821837">
    <property type="component" value="Chromosome 1"/>
</dbReference>
<gene>
    <name evidence="1" type="ORF">HPB52_023527</name>
</gene>
<dbReference type="AlphaFoldDB" id="A0A9D4TC09"/>
<evidence type="ECO:0000313" key="1">
    <source>
        <dbReference type="EMBL" id="KAH7984698.1"/>
    </source>
</evidence>
<name>A0A9D4TC09_RHISA</name>
<dbReference type="SUPFAM" id="SSF53649">
    <property type="entry name" value="Alkaline phosphatase-like"/>
    <property type="match status" value="1"/>
</dbReference>
<comment type="caution">
    <text evidence="1">The sequence shown here is derived from an EMBL/GenBank/DDBJ whole genome shotgun (WGS) entry which is preliminary data.</text>
</comment>
<dbReference type="Gene3D" id="3.40.720.10">
    <property type="entry name" value="Alkaline Phosphatase, subunit A"/>
    <property type="match status" value="1"/>
</dbReference>
<sequence>MDLLPTIAELARITLPPGLVLDGQSLVDSMLGRNETPSESVDSSEYREKIGPILEIYQKHRCSLVPGKPQLDWCDDAAMQWAPPGCEKIDRCLPVPPSRPYRCPWPY</sequence>
<accession>A0A9D4TC09</accession>
<keyword evidence="2" id="KW-1185">Reference proteome</keyword>
<dbReference type="InterPro" id="IPR017850">
    <property type="entry name" value="Alkaline_phosphatase_core_sf"/>
</dbReference>
<reference evidence="1" key="1">
    <citation type="journal article" date="2020" name="Cell">
        <title>Large-Scale Comparative Analyses of Tick Genomes Elucidate Their Genetic Diversity and Vector Capacities.</title>
        <authorList>
            <consortium name="Tick Genome and Microbiome Consortium (TIGMIC)"/>
            <person name="Jia N."/>
            <person name="Wang J."/>
            <person name="Shi W."/>
            <person name="Du L."/>
            <person name="Sun Y."/>
            <person name="Zhan W."/>
            <person name="Jiang J.F."/>
            <person name="Wang Q."/>
            <person name="Zhang B."/>
            <person name="Ji P."/>
            <person name="Bell-Sakyi L."/>
            <person name="Cui X.M."/>
            <person name="Yuan T.T."/>
            <person name="Jiang B.G."/>
            <person name="Yang W.F."/>
            <person name="Lam T.T."/>
            <person name="Chang Q.C."/>
            <person name="Ding S.J."/>
            <person name="Wang X.J."/>
            <person name="Zhu J.G."/>
            <person name="Ruan X.D."/>
            <person name="Zhao L."/>
            <person name="Wei J.T."/>
            <person name="Ye R.Z."/>
            <person name="Que T.C."/>
            <person name="Du C.H."/>
            <person name="Zhou Y.H."/>
            <person name="Cheng J.X."/>
            <person name="Dai P.F."/>
            <person name="Guo W.B."/>
            <person name="Han X.H."/>
            <person name="Huang E.J."/>
            <person name="Li L.F."/>
            <person name="Wei W."/>
            <person name="Gao Y.C."/>
            <person name="Liu J.Z."/>
            <person name="Shao H.Z."/>
            <person name="Wang X."/>
            <person name="Wang C.C."/>
            <person name="Yang T.C."/>
            <person name="Huo Q.B."/>
            <person name="Li W."/>
            <person name="Chen H.Y."/>
            <person name="Chen S.E."/>
            <person name="Zhou L.G."/>
            <person name="Ni X.B."/>
            <person name="Tian J.H."/>
            <person name="Sheng Y."/>
            <person name="Liu T."/>
            <person name="Pan Y.S."/>
            <person name="Xia L.Y."/>
            <person name="Li J."/>
            <person name="Zhao F."/>
            <person name="Cao W.C."/>
        </authorList>
    </citation>
    <scope>NUCLEOTIDE SEQUENCE</scope>
    <source>
        <strain evidence="1">Rsan-2018</strain>
    </source>
</reference>
<evidence type="ECO:0000313" key="2">
    <source>
        <dbReference type="Proteomes" id="UP000821837"/>
    </source>
</evidence>